<protein>
    <submittedName>
        <fullName evidence="2">Uncharacterized protein</fullName>
    </submittedName>
</protein>
<evidence type="ECO:0000256" key="1">
    <source>
        <dbReference type="SAM" id="MobiDB-lite"/>
    </source>
</evidence>
<dbReference type="Proteomes" id="UP000054845">
    <property type="component" value="Unassembled WGS sequence"/>
</dbReference>
<sequence>MCRTRAESHASNRQEPRAHDRHCKLSRSAGAPLREAAVKTRDRNSQFRATKFLKLQEAAATAVLSARVDMRQVISESHLHRNQALRLIAQRREMAALQSAGIPTNRSAGQRTAIETIQEREQQDREENVLEQ</sequence>
<dbReference type="AlphaFoldDB" id="A0A0P1B8Z9"/>
<proteinExistence type="predicted"/>
<evidence type="ECO:0000313" key="3">
    <source>
        <dbReference type="Proteomes" id="UP000054845"/>
    </source>
</evidence>
<accession>A0A0P1B8Z9</accession>
<name>A0A0P1B8Z9_9BASI</name>
<organism evidence="2 3">
    <name type="scientific">Ceraceosorus bombacis</name>
    <dbReference type="NCBI Taxonomy" id="401625"/>
    <lineage>
        <taxon>Eukaryota</taxon>
        <taxon>Fungi</taxon>
        <taxon>Dikarya</taxon>
        <taxon>Basidiomycota</taxon>
        <taxon>Ustilaginomycotina</taxon>
        <taxon>Exobasidiomycetes</taxon>
        <taxon>Ceraceosorales</taxon>
        <taxon>Ceraceosoraceae</taxon>
        <taxon>Ceraceosorus</taxon>
    </lineage>
</organism>
<evidence type="ECO:0000313" key="2">
    <source>
        <dbReference type="EMBL" id="CEH11766.1"/>
    </source>
</evidence>
<reference evidence="3" key="1">
    <citation type="submission" date="2014-09" db="EMBL/GenBank/DDBJ databases">
        <authorList>
            <person name="Sharma Rahul"/>
            <person name="Thines Marco"/>
        </authorList>
    </citation>
    <scope>NUCLEOTIDE SEQUENCE [LARGE SCALE GENOMIC DNA]</scope>
</reference>
<feature type="region of interest" description="Disordered" evidence="1">
    <location>
        <begin position="1"/>
        <end position="44"/>
    </location>
</feature>
<feature type="compositionally biased region" description="Basic and acidic residues" evidence="1">
    <location>
        <begin position="1"/>
        <end position="18"/>
    </location>
</feature>
<keyword evidence="3" id="KW-1185">Reference proteome</keyword>
<dbReference type="EMBL" id="CCYA01000065">
    <property type="protein sequence ID" value="CEH11766.1"/>
    <property type="molecule type" value="Genomic_DNA"/>
</dbReference>